<dbReference type="Gene3D" id="4.10.280.10">
    <property type="entry name" value="Helix-loop-helix DNA-binding domain"/>
    <property type="match status" value="1"/>
</dbReference>
<keyword evidence="9" id="KW-1185">Reference proteome</keyword>
<dbReference type="FunFam" id="4.10.280.10:FF:000089">
    <property type="entry name" value="Transcription factor LAX PANICLE"/>
    <property type="match status" value="1"/>
</dbReference>
<dbReference type="InterPro" id="IPR036638">
    <property type="entry name" value="HLH_DNA-bd_sf"/>
</dbReference>
<keyword evidence="3" id="KW-0805">Transcription regulation</keyword>
<dbReference type="PANTHER" id="PTHR45914:SF12">
    <property type="entry name" value="TRANSCRIPTION FACTOR BHLH87"/>
    <property type="match status" value="1"/>
</dbReference>
<dbReference type="Pfam" id="PF00010">
    <property type="entry name" value="HLH"/>
    <property type="match status" value="1"/>
</dbReference>
<dbReference type="Proteomes" id="UP000243459">
    <property type="component" value="Chromosome 5"/>
</dbReference>
<feature type="compositionally biased region" description="Low complexity" evidence="6">
    <location>
        <begin position="112"/>
        <end position="133"/>
    </location>
</feature>
<evidence type="ECO:0000256" key="3">
    <source>
        <dbReference type="ARBA" id="ARBA00023015"/>
    </source>
</evidence>
<evidence type="ECO:0000259" key="7">
    <source>
        <dbReference type="PROSITE" id="PS50888"/>
    </source>
</evidence>
<reference evidence="9" key="1">
    <citation type="journal article" date="2017" name="Nat. Commun.">
        <title>The asparagus genome sheds light on the origin and evolution of a young Y chromosome.</title>
        <authorList>
            <person name="Harkess A."/>
            <person name="Zhou J."/>
            <person name="Xu C."/>
            <person name="Bowers J.E."/>
            <person name="Van der Hulst R."/>
            <person name="Ayyampalayam S."/>
            <person name="Mercati F."/>
            <person name="Riccardi P."/>
            <person name="McKain M.R."/>
            <person name="Kakrana A."/>
            <person name="Tang H."/>
            <person name="Ray J."/>
            <person name="Groenendijk J."/>
            <person name="Arikit S."/>
            <person name="Mathioni S.M."/>
            <person name="Nakano M."/>
            <person name="Shan H."/>
            <person name="Telgmann-Rauber A."/>
            <person name="Kanno A."/>
            <person name="Yue Z."/>
            <person name="Chen H."/>
            <person name="Li W."/>
            <person name="Chen Y."/>
            <person name="Xu X."/>
            <person name="Zhang Y."/>
            <person name="Luo S."/>
            <person name="Chen H."/>
            <person name="Gao J."/>
            <person name="Mao Z."/>
            <person name="Pires J.C."/>
            <person name="Luo M."/>
            <person name="Kudrna D."/>
            <person name="Wing R.A."/>
            <person name="Meyers B.C."/>
            <person name="Yi K."/>
            <person name="Kong H."/>
            <person name="Lavrijsen P."/>
            <person name="Sunseri F."/>
            <person name="Falavigna A."/>
            <person name="Ye Y."/>
            <person name="Leebens-Mack J.H."/>
            <person name="Chen G."/>
        </authorList>
    </citation>
    <scope>NUCLEOTIDE SEQUENCE [LARGE SCALE GENOMIC DNA]</scope>
    <source>
        <strain evidence="9">cv. DH0086</strain>
    </source>
</reference>
<sequence length="322" mass="35626">MDNLGWDVVSPSSIFRNNELLTVPPNNTIWNNSNQYESDADYCIISNKAELNDSILLNSSLDQLQQLDSINIELLAPAFDMAMSNNHLDLDSLLTSSNHQLVPFPEQIFTSGSSGNLTSSAESESSSQAAESSKNLRSCKRKFENHQQHSTTGGGAFQIFFEKNSASSKRSRLLNEKDSMDKISNIDFRQENAKSSGYEPDTEAIAQVKEMIYRAAAMRPVNLVLEEATEKPKRKNVKISSDPQTVAARHRRERISERLRVLQKLVPGGSKMDTASMLDEAANYLKFLKSQVSALETLRGGGGGGISNNINVQAFAMQYPKP</sequence>
<comment type="similarity">
    <text evidence="2">Belongs to the bHLH protein family.</text>
</comment>
<proteinExistence type="inferred from homology"/>
<evidence type="ECO:0000256" key="5">
    <source>
        <dbReference type="ARBA" id="ARBA00023242"/>
    </source>
</evidence>
<evidence type="ECO:0000256" key="4">
    <source>
        <dbReference type="ARBA" id="ARBA00023163"/>
    </source>
</evidence>
<organism evidence="8 9">
    <name type="scientific">Asparagus officinalis</name>
    <name type="common">Garden asparagus</name>
    <dbReference type="NCBI Taxonomy" id="4686"/>
    <lineage>
        <taxon>Eukaryota</taxon>
        <taxon>Viridiplantae</taxon>
        <taxon>Streptophyta</taxon>
        <taxon>Embryophyta</taxon>
        <taxon>Tracheophyta</taxon>
        <taxon>Spermatophyta</taxon>
        <taxon>Magnoliopsida</taxon>
        <taxon>Liliopsida</taxon>
        <taxon>Asparagales</taxon>
        <taxon>Asparagaceae</taxon>
        <taxon>Asparagoideae</taxon>
        <taxon>Asparagus</taxon>
    </lineage>
</organism>
<dbReference type="SMART" id="SM00353">
    <property type="entry name" value="HLH"/>
    <property type="match status" value="1"/>
</dbReference>
<evidence type="ECO:0000256" key="1">
    <source>
        <dbReference type="ARBA" id="ARBA00004123"/>
    </source>
</evidence>
<evidence type="ECO:0000256" key="2">
    <source>
        <dbReference type="ARBA" id="ARBA00005510"/>
    </source>
</evidence>
<accession>A0A5P1EX64</accession>
<dbReference type="PANTHER" id="PTHR45914">
    <property type="entry name" value="TRANSCRIPTION FACTOR HEC3-RELATED"/>
    <property type="match status" value="1"/>
</dbReference>
<dbReference type="SUPFAM" id="SSF47459">
    <property type="entry name" value="HLH, helix-loop-helix DNA-binding domain"/>
    <property type="match status" value="1"/>
</dbReference>
<keyword evidence="4" id="KW-0804">Transcription</keyword>
<evidence type="ECO:0000256" key="6">
    <source>
        <dbReference type="SAM" id="MobiDB-lite"/>
    </source>
</evidence>
<dbReference type="GO" id="GO:0005634">
    <property type="term" value="C:nucleus"/>
    <property type="evidence" value="ECO:0007669"/>
    <property type="project" value="UniProtKB-SubCell"/>
</dbReference>
<dbReference type="EMBL" id="CM007385">
    <property type="protein sequence ID" value="ONK69209.1"/>
    <property type="molecule type" value="Genomic_DNA"/>
</dbReference>
<dbReference type="PROSITE" id="PS50888">
    <property type="entry name" value="BHLH"/>
    <property type="match status" value="1"/>
</dbReference>
<name>A0A5P1EX64_ASPOF</name>
<evidence type="ECO:0000313" key="9">
    <source>
        <dbReference type="Proteomes" id="UP000243459"/>
    </source>
</evidence>
<gene>
    <name evidence="8" type="ORF">A4U43_C05F20480</name>
</gene>
<feature type="domain" description="BHLH" evidence="7">
    <location>
        <begin position="239"/>
        <end position="288"/>
    </location>
</feature>
<keyword evidence="5" id="KW-0539">Nucleus</keyword>
<protein>
    <recommendedName>
        <fullName evidence="7">BHLH domain-containing protein</fullName>
    </recommendedName>
</protein>
<feature type="region of interest" description="Disordered" evidence="6">
    <location>
        <begin position="112"/>
        <end position="151"/>
    </location>
</feature>
<evidence type="ECO:0000313" key="8">
    <source>
        <dbReference type="EMBL" id="ONK69209.1"/>
    </source>
</evidence>
<comment type="subcellular location">
    <subcellularLocation>
        <location evidence="1">Nucleus</location>
    </subcellularLocation>
</comment>
<dbReference type="AlphaFoldDB" id="A0A5P1EX64"/>
<dbReference type="GO" id="GO:0003700">
    <property type="term" value="F:DNA-binding transcription factor activity"/>
    <property type="evidence" value="ECO:0007669"/>
    <property type="project" value="InterPro"/>
</dbReference>
<dbReference type="InterPro" id="IPR011598">
    <property type="entry name" value="bHLH_dom"/>
</dbReference>
<dbReference type="CDD" id="cd11454">
    <property type="entry name" value="bHLH_AtIND_like"/>
    <property type="match status" value="1"/>
</dbReference>
<dbReference type="InterPro" id="IPR045843">
    <property type="entry name" value="IND-like"/>
</dbReference>
<dbReference type="GO" id="GO:0046983">
    <property type="term" value="F:protein dimerization activity"/>
    <property type="evidence" value="ECO:0007669"/>
    <property type="project" value="InterPro"/>
</dbReference>
<dbReference type="Gramene" id="ONK69209">
    <property type="protein sequence ID" value="ONK69209"/>
    <property type="gene ID" value="A4U43_C05F20480"/>
</dbReference>
<dbReference type="OrthoDB" id="2017571at2759"/>